<gene>
    <name evidence="11" type="ORF">AMK59_6845</name>
</gene>
<reference evidence="11 12" key="1">
    <citation type="submission" date="2015-09" db="EMBL/GenBank/DDBJ databases">
        <title>Draft genome of the scarab beetle Oryctes borbonicus.</title>
        <authorList>
            <person name="Meyer J.M."/>
            <person name="Markov G.V."/>
            <person name="Baskaran P."/>
            <person name="Herrmann M."/>
            <person name="Sommer R.J."/>
            <person name="Roedelsperger C."/>
        </authorList>
    </citation>
    <scope>NUCLEOTIDE SEQUENCE [LARGE SCALE GENOMIC DNA]</scope>
    <source>
        <strain evidence="11">OB123</strain>
        <tissue evidence="11">Whole animal</tissue>
    </source>
</reference>
<feature type="transmembrane region" description="Helical" evidence="10">
    <location>
        <begin position="12"/>
        <end position="32"/>
    </location>
</feature>
<dbReference type="PRINTS" id="PR00385">
    <property type="entry name" value="P450"/>
</dbReference>
<evidence type="ECO:0000256" key="4">
    <source>
        <dbReference type="ARBA" id="ARBA00022723"/>
    </source>
</evidence>
<proteinExistence type="inferred from homology"/>
<dbReference type="PANTHER" id="PTHR24279:SF120">
    <property type="entry name" value="CYTOCHROME P450"/>
    <property type="match status" value="1"/>
</dbReference>
<sequence>MDPLTNLFANLITTMDILTIGFIGLFFLMLGYKPPWWSKKQILSASSGCQIPGPPSLPILGTRWTFSWIGGYSLNKVHLFYRDMFRKYGPIIKEEALWNIPVISIVGRSDIEKVLKSSGKYPIRPPTEAIAYYRRSRPERYASTGLVNEQGETWAHLRANLTKDITSPHTISTFLPQVDDMSKDLCSLIRHFRRDNDKIPQIELLTRRLGLEAMCTLVLGRRMGFLLPEGETDIARRLRIAVHHHFLSCRDTYYGLPLWKLFHTPSYSHLIESEEGIYNLALELVATADNATKKSIIFDSILNAEIDEREKTAAIVDFIASGIHTLGNTLVFLLSLISKRKDVQEEIANDENSEYVKACIKESFRLLPTANCLARVIEKDLELSGHSLKAGSVVVCQTGLACRDPNNFPNPDEFLPERWIGEEKAKTLANSTFLLLPFGCGKRQCPGRRFIEQSLPVILKELVQNFIISYDKENIDISFEFIMAPMGPVQMAFEDRSY</sequence>
<comment type="cofactor">
    <cofactor evidence="1 8">
        <name>heme</name>
        <dbReference type="ChEBI" id="CHEBI:30413"/>
    </cofactor>
</comment>
<evidence type="ECO:0000256" key="9">
    <source>
        <dbReference type="RuleBase" id="RU000461"/>
    </source>
</evidence>
<name>A0A0T6AY57_9SCAR</name>
<dbReference type="SUPFAM" id="SSF48264">
    <property type="entry name" value="Cytochrome P450"/>
    <property type="match status" value="1"/>
</dbReference>
<feature type="binding site" description="axial binding residue" evidence="8">
    <location>
        <position position="445"/>
    </location>
    <ligand>
        <name>heme</name>
        <dbReference type="ChEBI" id="CHEBI:30413"/>
    </ligand>
    <ligandPart>
        <name>Fe</name>
        <dbReference type="ChEBI" id="CHEBI:18248"/>
    </ligandPart>
</feature>
<evidence type="ECO:0000256" key="10">
    <source>
        <dbReference type="SAM" id="Phobius"/>
    </source>
</evidence>
<dbReference type="GO" id="GO:0016705">
    <property type="term" value="F:oxidoreductase activity, acting on paired donors, with incorporation or reduction of molecular oxygen"/>
    <property type="evidence" value="ECO:0007669"/>
    <property type="project" value="InterPro"/>
</dbReference>
<dbReference type="GO" id="GO:0005506">
    <property type="term" value="F:iron ion binding"/>
    <property type="evidence" value="ECO:0007669"/>
    <property type="project" value="InterPro"/>
</dbReference>
<organism evidence="11 12">
    <name type="scientific">Oryctes borbonicus</name>
    <dbReference type="NCBI Taxonomy" id="1629725"/>
    <lineage>
        <taxon>Eukaryota</taxon>
        <taxon>Metazoa</taxon>
        <taxon>Ecdysozoa</taxon>
        <taxon>Arthropoda</taxon>
        <taxon>Hexapoda</taxon>
        <taxon>Insecta</taxon>
        <taxon>Pterygota</taxon>
        <taxon>Neoptera</taxon>
        <taxon>Endopterygota</taxon>
        <taxon>Coleoptera</taxon>
        <taxon>Polyphaga</taxon>
        <taxon>Scarabaeiformia</taxon>
        <taxon>Scarabaeidae</taxon>
        <taxon>Dynastinae</taxon>
        <taxon>Oryctes</taxon>
    </lineage>
</organism>
<evidence type="ECO:0000256" key="5">
    <source>
        <dbReference type="ARBA" id="ARBA00023002"/>
    </source>
</evidence>
<dbReference type="GO" id="GO:0004497">
    <property type="term" value="F:monooxygenase activity"/>
    <property type="evidence" value="ECO:0007669"/>
    <property type="project" value="UniProtKB-KW"/>
</dbReference>
<evidence type="ECO:0000256" key="6">
    <source>
        <dbReference type="ARBA" id="ARBA00023004"/>
    </source>
</evidence>
<dbReference type="InterPro" id="IPR002401">
    <property type="entry name" value="Cyt_P450_E_grp-I"/>
</dbReference>
<dbReference type="GO" id="GO:0020037">
    <property type="term" value="F:heme binding"/>
    <property type="evidence" value="ECO:0007669"/>
    <property type="project" value="InterPro"/>
</dbReference>
<keyword evidence="12" id="KW-1185">Reference proteome</keyword>
<dbReference type="CDD" id="cd11054">
    <property type="entry name" value="CYP24A1-like"/>
    <property type="match status" value="1"/>
</dbReference>
<comment type="caution">
    <text evidence="11">The sequence shown here is derived from an EMBL/GenBank/DDBJ whole genome shotgun (WGS) entry which is preliminary data.</text>
</comment>
<evidence type="ECO:0000256" key="8">
    <source>
        <dbReference type="PIRSR" id="PIRSR602401-1"/>
    </source>
</evidence>
<dbReference type="EMBL" id="LJIG01022630">
    <property type="protein sequence ID" value="KRT79543.1"/>
    <property type="molecule type" value="Genomic_DNA"/>
</dbReference>
<evidence type="ECO:0000256" key="7">
    <source>
        <dbReference type="ARBA" id="ARBA00023033"/>
    </source>
</evidence>
<keyword evidence="7 9" id="KW-0503">Monooxygenase</keyword>
<evidence type="ECO:0000256" key="2">
    <source>
        <dbReference type="ARBA" id="ARBA00010617"/>
    </source>
</evidence>
<evidence type="ECO:0000256" key="1">
    <source>
        <dbReference type="ARBA" id="ARBA00001971"/>
    </source>
</evidence>
<keyword evidence="6 8" id="KW-0408">Iron</keyword>
<comment type="similarity">
    <text evidence="2 9">Belongs to the cytochrome P450 family.</text>
</comment>
<keyword evidence="10" id="KW-1133">Transmembrane helix</keyword>
<dbReference type="PANTHER" id="PTHR24279">
    <property type="entry name" value="CYTOCHROME P450"/>
    <property type="match status" value="1"/>
</dbReference>
<dbReference type="InterPro" id="IPR001128">
    <property type="entry name" value="Cyt_P450"/>
</dbReference>
<dbReference type="Proteomes" id="UP000051574">
    <property type="component" value="Unassembled WGS sequence"/>
</dbReference>
<evidence type="ECO:0000256" key="3">
    <source>
        <dbReference type="ARBA" id="ARBA00022617"/>
    </source>
</evidence>
<evidence type="ECO:0000313" key="12">
    <source>
        <dbReference type="Proteomes" id="UP000051574"/>
    </source>
</evidence>
<keyword evidence="5 9" id="KW-0560">Oxidoreductase</keyword>
<keyword evidence="10" id="KW-0472">Membrane</keyword>
<evidence type="ECO:0000313" key="11">
    <source>
        <dbReference type="EMBL" id="KRT79543.1"/>
    </source>
</evidence>
<dbReference type="InterPro" id="IPR017972">
    <property type="entry name" value="Cyt_P450_CS"/>
</dbReference>
<dbReference type="InterPro" id="IPR036396">
    <property type="entry name" value="Cyt_P450_sf"/>
</dbReference>
<protein>
    <submittedName>
        <fullName evidence="11">Cytochrome P450</fullName>
    </submittedName>
</protein>
<dbReference type="Pfam" id="PF00067">
    <property type="entry name" value="p450"/>
    <property type="match status" value="1"/>
</dbReference>
<keyword evidence="10" id="KW-0812">Transmembrane</keyword>
<dbReference type="OrthoDB" id="3945418at2759"/>
<dbReference type="PROSITE" id="PS00086">
    <property type="entry name" value="CYTOCHROME_P450"/>
    <property type="match status" value="1"/>
</dbReference>
<dbReference type="InterPro" id="IPR050479">
    <property type="entry name" value="CYP11_CYP27_families"/>
</dbReference>
<dbReference type="AlphaFoldDB" id="A0A0T6AY57"/>
<dbReference type="Gene3D" id="1.10.630.10">
    <property type="entry name" value="Cytochrome P450"/>
    <property type="match status" value="1"/>
</dbReference>
<keyword evidence="4 8" id="KW-0479">Metal-binding</keyword>
<keyword evidence="3 8" id="KW-0349">Heme</keyword>
<dbReference type="PRINTS" id="PR00463">
    <property type="entry name" value="EP450I"/>
</dbReference>
<accession>A0A0T6AY57</accession>